<accession>A0A6N2U463</accession>
<dbReference type="AlphaFoldDB" id="A0A6N2U463"/>
<reference evidence="1" key="1">
    <citation type="submission" date="2019-11" db="EMBL/GenBank/DDBJ databases">
        <authorList>
            <person name="Feng L."/>
        </authorList>
    </citation>
    <scope>NUCLEOTIDE SEQUENCE</scope>
    <source>
        <strain evidence="1">BintestinalisLFYP9</strain>
    </source>
</reference>
<name>A0A6N2U463_9BACE</name>
<evidence type="ECO:0000313" key="1">
    <source>
        <dbReference type="EMBL" id="VYT11251.1"/>
    </source>
</evidence>
<organism evidence="1">
    <name type="scientific">Bacteroides intestinalis</name>
    <dbReference type="NCBI Taxonomy" id="329854"/>
    <lineage>
        <taxon>Bacteria</taxon>
        <taxon>Pseudomonadati</taxon>
        <taxon>Bacteroidota</taxon>
        <taxon>Bacteroidia</taxon>
        <taxon>Bacteroidales</taxon>
        <taxon>Bacteroidaceae</taxon>
        <taxon>Bacteroides</taxon>
    </lineage>
</organism>
<sequence length="131" mass="14834">MIEKIKVTDVTVVGSIREAMPTATRQAKGLMPVVTEKNPYQQYIQLDKDLEMEFDYSYGMVSLWSIQKGYSSIILPGTNILKIVSEISEIGFSLSTVKDTAGKVNVYKKGEMKFVVQNKSNGQFRFYISFQ</sequence>
<gene>
    <name evidence="1" type="ORF">BILFYP9_01822</name>
</gene>
<dbReference type="RefSeq" id="WP_138292337.1">
    <property type="nucleotide sequence ID" value="NZ_BAABZC010000002.1"/>
</dbReference>
<protein>
    <submittedName>
        <fullName evidence="1">Uncharacterized protein</fullName>
    </submittedName>
</protein>
<dbReference type="EMBL" id="CACRSU010000017">
    <property type="protein sequence ID" value="VYT11251.1"/>
    <property type="molecule type" value="Genomic_DNA"/>
</dbReference>
<proteinExistence type="predicted"/>